<dbReference type="EC" id="3.1.1.-" evidence="2"/>
<name>A0ABP1U3T5_GLUAR</name>
<evidence type="ECO:0000313" key="3">
    <source>
        <dbReference type="Proteomes" id="UP000006878"/>
    </source>
</evidence>
<keyword evidence="3" id="KW-1185">Reference proteome</keyword>
<evidence type="ECO:0000259" key="1">
    <source>
        <dbReference type="Pfam" id="PF13472"/>
    </source>
</evidence>
<dbReference type="InterPro" id="IPR036514">
    <property type="entry name" value="SGNH_hydro_sf"/>
</dbReference>
<dbReference type="Pfam" id="PF13472">
    <property type="entry name" value="Lipase_GDSL_2"/>
    <property type="match status" value="1"/>
</dbReference>
<organism evidence="2 3">
    <name type="scientific">Glutamicibacter arilaitensis (strain DSM 16368 / CIP 108037 / IAM 15318 / JCM 13566 / NCIMB 14258 / Re117)</name>
    <name type="common">Arthrobacter arilaitensis</name>
    <dbReference type="NCBI Taxonomy" id="861360"/>
    <lineage>
        <taxon>Bacteria</taxon>
        <taxon>Bacillati</taxon>
        <taxon>Actinomycetota</taxon>
        <taxon>Actinomycetes</taxon>
        <taxon>Micrococcales</taxon>
        <taxon>Micrococcaceae</taxon>
        <taxon>Glutamicibacter</taxon>
    </lineage>
</organism>
<dbReference type="Proteomes" id="UP000006878">
    <property type="component" value="Chromosome"/>
</dbReference>
<keyword evidence="2" id="KW-0378">Hydrolase</keyword>
<proteinExistence type="predicted"/>
<dbReference type="Gene3D" id="3.40.50.1110">
    <property type="entry name" value="SGNH hydrolase"/>
    <property type="match status" value="1"/>
</dbReference>
<dbReference type="EMBL" id="FQ311875">
    <property type="protein sequence ID" value="CBT75443.1"/>
    <property type="molecule type" value="Genomic_DNA"/>
</dbReference>
<sequence length="229" mass="25186">MATSPVAVAMTAKVGIDSSFWSQRKVAQLELRTIRITAIGDELLAGHGDPRGLGWFGRVMARTQDPALRLQSFVLASPAEGSEALAERWLGEASRRFSDQYENRLVIALSDRDVDLDVSTARSRLNLANILDSASQMNIKALLVGPAPGLDDARNQRVAELNRVYSDVALRRNHHYVDTFTPLRAHAQWRADLNASGGVPGQAGYGLMAWLVLHRGWYSWLDLPEPGEG</sequence>
<dbReference type="GO" id="GO:0016787">
    <property type="term" value="F:hydrolase activity"/>
    <property type="evidence" value="ECO:0007669"/>
    <property type="project" value="UniProtKB-KW"/>
</dbReference>
<reference evidence="3" key="1">
    <citation type="journal article" date="2010" name="PLoS ONE">
        <title>The Arthrobacter arilaitensis Re117 genome sequence reveals its genetic adaptation to the surface of cheese.</title>
        <authorList>
            <person name="Monnet C."/>
            <person name="Loux V."/>
            <person name="Gibrat J.F."/>
            <person name="Spinnler E."/>
            <person name="Barbe V."/>
            <person name="Vacherie B."/>
            <person name="Gavory F."/>
            <person name="Gourbeyre E."/>
            <person name="Siguier P."/>
            <person name="Chandler M."/>
            <person name="Elleuch R."/>
            <person name="Irlinger F."/>
            <person name="Vallaeys T."/>
        </authorList>
    </citation>
    <scope>NUCLEOTIDE SEQUENCE</scope>
    <source>
        <strain evidence="3">DSM 16368 / CIP 108037 / IAM 15318 / JCM 13566 / Re117</strain>
    </source>
</reference>
<protein>
    <submittedName>
        <fullName evidence="2">Lipase/esterase</fullName>
        <ecNumber evidence="2">3.1.1.-</ecNumber>
    </submittedName>
</protein>
<gene>
    <name evidence="2" type="ordered locus">AARI_12340</name>
</gene>
<dbReference type="SUPFAM" id="SSF52266">
    <property type="entry name" value="SGNH hydrolase"/>
    <property type="match status" value="1"/>
</dbReference>
<evidence type="ECO:0000313" key="2">
    <source>
        <dbReference type="EMBL" id="CBT75443.1"/>
    </source>
</evidence>
<reference evidence="3" key="2">
    <citation type="submission" date="2010-07" db="EMBL/GenBank/DDBJ databases">
        <title>Complete genome sequence of Arthrobacter arilaitensis (strain DSM 16368 / CIP 108037 / JCM 13566 / Re117).</title>
        <authorList>
            <person name="Genoscope."/>
        </authorList>
    </citation>
    <scope>NUCLEOTIDE SEQUENCE [LARGE SCALE GENOMIC DNA]</scope>
    <source>
        <strain evidence="3">DSM 16368 / CIP 108037 / IAM 15318 / JCM 13566 / Re117</strain>
    </source>
</reference>
<accession>A0ABP1U3T5</accession>
<feature type="domain" description="SGNH hydrolase-type esterase" evidence="1">
    <location>
        <begin position="38"/>
        <end position="205"/>
    </location>
</feature>
<dbReference type="InterPro" id="IPR013830">
    <property type="entry name" value="SGNH_hydro"/>
</dbReference>